<dbReference type="KEGG" id="pxi:J5O05_17840"/>
<reference evidence="2" key="1">
    <citation type="submission" date="2021-03" db="EMBL/GenBank/DDBJ databases">
        <title>Complete Genome of Pseudoalteromonas xiamenensis STKMTI.2, a new potential marine bacterium producing anti-Vibrio compounds.</title>
        <authorList>
            <person name="Handayani D.P."/>
            <person name="Isnansetyo A."/>
            <person name="Istiqomah I."/>
            <person name="Jumina J."/>
        </authorList>
    </citation>
    <scope>NUCLEOTIDE SEQUENCE</scope>
    <source>
        <strain evidence="2">STKMTI.2</strain>
        <plasmid evidence="2">unnamed5</plasmid>
    </source>
</reference>
<geneLocation type="plasmid" evidence="2 3">
    <name>unnamed5</name>
</geneLocation>
<dbReference type="Pfam" id="PF23562">
    <property type="entry name" value="AMP-binding_C_3"/>
    <property type="match status" value="1"/>
</dbReference>
<dbReference type="InterPro" id="IPR042099">
    <property type="entry name" value="ANL_N_sf"/>
</dbReference>
<dbReference type="Pfam" id="PF00501">
    <property type="entry name" value="AMP-binding"/>
    <property type="match status" value="1"/>
</dbReference>
<protein>
    <submittedName>
        <fullName evidence="2">AMP-binding protein</fullName>
    </submittedName>
</protein>
<dbReference type="Proteomes" id="UP000664904">
    <property type="component" value="Plasmid unnamed5"/>
</dbReference>
<proteinExistence type="predicted"/>
<dbReference type="Gene3D" id="3.40.50.12780">
    <property type="entry name" value="N-terminal domain of ligase-like"/>
    <property type="match status" value="1"/>
</dbReference>
<dbReference type="PANTHER" id="PTHR24096">
    <property type="entry name" value="LONG-CHAIN-FATTY-ACID--COA LIGASE"/>
    <property type="match status" value="1"/>
</dbReference>
<dbReference type="PROSITE" id="PS00455">
    <property type="entry name" value="AMP_BINDING"/>
    <property type="match status" value="1"/>
</dbReference>
<gene>
    <name evidence="2" type="ORF">J5O05_17840</name>
</gene>
<dbReference type="GO" id="GO:0016405">
    <property type="term" value="F:CoA-ligase activity"/>
    <property type="evidence" value="ECO:0007669"/>
    <property type="project" value="TreeGrafter"/>
</dbReference>
<sequence length="482" mass="52184">MNDLLKLCPHQPLDIALLNDDKSVTFSELELITQYVADQIDGYESNVIASLMDNSLAWVVFDLALISSKKVHLPLPPFFTDEQRNYASKSAGAQILVSDVPLDGLDLIDQFNVFGSELFVYKQDVEQVNLHVGTQKITFTSGSTGQPKGVCLSLENQLTVAKSLKEKIAVPWPKHLSVLPFSVLLENVAGIYAPLLAGGKVIVSSLTQLGFSGTSLSDPTAFLTRIGTTNPETMILVPELLKVLVLSASAGWTAPASLSFVAVGGAQVPKTLLETAQAFNIPAFQGYGLSEAGSVVALNVGTQDGSVGEILSHLEAKIVDGELCVKGPLFLGYLGQPSFNQGEWLATGDLVEMDEERVIISGRSKNLIISSLGRNISPEWPESALQSAPWLLQCVVFGEAQPFLVAVIYALPTITNEQIEKHVEQINLQLPAYAKVNRWFRLNTPMSPESGLLTANGRPKRDAIALHFQDEIAELYQTSRIA</sequence>
<evidence type="ECO:0000259" key="1">
    <source>
        <dbReference type="Pfam" id="PF00501"/>
    </source>
</evidence>
<dbReference type="InterPro" id="IPR000873">
    <property type="entry name" value="AMP-dep_synth/lig_dom"/>
</dbReference>
<dbReference type="PANTHER" id="PTHR24096:SF420">
    <property type="entry name" value="LONG-CHAIN-FATTY-ACID--COA LIGASE-RELATED"/>
    <property type="match status" value="1"/>
</dbReference>
<dbReference type="EMBL" id="CP072135">
    <property type="protein sequence ID" value="QTH73373.1"/>
    <property type="molecule type" value="Genomic_DNA"/>
</dbReference>
<dbReference type="SUPFAM" id="SSF56801">
    <property type="entry name" value="Acetyl-CoA synthetase-like"/>
    <property type="match status" value="1"/>
</dbReference>
<keyword evidence="3" id="KW-1185">Reference proteome</keyword>
<name>A0A975HMQ7_9GAMM</name>
<organism evidence="2 3">
    <name type="scientific">Pseudoalteromonas xiamenensis</name>
    <dbReference type="NCBI Taxonomy" id="882626"/>
    <lineage>
        <taxon>Bacteria</taxon>
        <taxon>Pseudomonadati</taxon>
        <taxon>Pseudomonadota</taxon>
        <taxon>Gammaproteobacteria</taxon>
        <taxon>Alteromonadales</taxon>
        <taxon>Pseudoalteromonadaceae</taxon>
        <taxon>Pseudoalteromonas</taxon>
    </lineage>
</organism>
<evidence type="ECO:0000313" key="2">
    <source>
        <dbReference type="EMBL" id="QTH73373.1"/>
    </source>
</evidence>
<keyword evidence="2" id="KW-0614">Plasmid</keyword>
<accession>A0A975HMQ7</accession>
<dbReference type="RefSeq" id="WP_208844985.1">
    <property type="nucleotide sequence ID" value="NZ_CP072135.1"/>
</dbReference>
<dbReference type="InterPro" id="IPR020845">
    <property type="entry name" value="AMP-binding_CS"/>
</dbReference>
<feature type="domain" description="AMP-dependent synthetase/ligase" evidence="1">
    <location>
        <begin position="11"/>
        <end position="334"/>
    </location>
</feature>
<evidence type="ECO:0000313" key="3">
    <source>
        <dbReference type="Proteomes" id="UP000664904"/>
    </source>
</evidence>
<dbReference type="AlphaFoldDB" id="A0A975HMQ7"/>